<dbReference type="RefSeq" id="WP_328338049.1">
    <property type="nucleotide sequence ID" value="NZ_CP107906.1"/>
</dbReference>
<feature type="chain" id="PRO_5045270006" description="Secreted protein" evidence="2">
    <location>
        <begin position="21"/>
        <end position="68"/>
    </location>
</feature>
<feature type="signal peptide" evidence="2">
    <location>
        <begin position="1"/>
        <end position="20"/>
    </location>
</feature>
<dbReference type="Proteomes" id="UP001341259">
    <property type="component" value="Chromosome"/>
</dbReference>
<evidence type="ECO:0000256" key="2">
    <source>
        <dbReference type="SAM" id="SignalP"/>
    </source>
</evidence>
<accession>A0ABZ1NRD4</accession>
<evidence type="ECO:0008006" key="5">
    <source>
        <dbReference type="Google" id="ProtNLM"/>
    </source>
</evidence>
<dbReference type="EMBL" id="CP107906">
    <property type="protein sequence ID" value="WUG93778.1"/>
    <property type="molecule type" value="Genomic_DNA"/>
</dbReference>
<gene>
    <name evidence="3" type="ORF">OHB29_12380</name>
</gene>
<sequence length="68" mass="7345">MTPVYVVCLVLAAAPALSNAPNVLEEHRDVQQSITYSRYGHTVRLDTLPPGTRSSRPSRAKTPSPAEA</sequence>
<feature type="region of interest" description="Disordered" evidence="1">
    <location>
        <begin position="41"/>
        <end position="68"/>
    </location>
</feature>
<evidence type="ECO:0000313" key="3">
    <source>
        <dbReference type="EMBL" id="WUG93778.1"/>
    </source>
</evidence>
<proteinExistence type="predicted"/>
<keyword evidence="4" id="KW-1185">Reference proteome</keyword>
<evidence type="ECO:0000313" key="4">
    <source>
        <dbReference type="Proteomes" id="UP001341259"/>
    </source>
</evidence>
<evidence type="ECO:0000256" key="1">
    <source>
        <dbReference type="SAM" id="MobiDB-lite"/>
    </source>
</evidence>
<protein>
    <recommendedName>
        <fullName evidence="5">Secreted protein</fullName>
    </recommendedName>
</protein>
<organism evidence="3 4">
    <name type="scientific">Streptomyces violaceus</name>
    <name type="common">Streptomyces venezuelae</name>
    <dbReference type="NCBI Taxonomy" id="1936"/>
    <lineage>
        <taxon>Bacteria</taxon>
        <taxon>Bacillati</taxon>
        <taxon>Actinomycetota</taxon>
        <taxon>Actinomycetes</taxon>
        <taxon>Kitasatosporales</taxon>
        <taxon>Streptomycetaceae</taxon>
        <taxon>Streptomyces</taxon>
    </lineage>
</organism>
<keyword evidence="2" id="KW-0732">Signal</keyword>
<name>A0ABZ1NRD4_STRVL</name>
<reference evidence="3 4" key="1">
    <citation type="submission" date="2022-10" db="EMBL/GenBank/DDBJ databases">
        <title>The complete genomes of actinobacterial strains from the NBC collection.</title>
        <authorList>
            <person name="Joergensen T.S."/>
            <person name="Alvarez Arevalo M."/>
            <person name="Sterndorff E.B."/>
            <person name="Faurdal D."/>
            <person name="Vuksanovic O."/>
            <person name="Mourched A.-S."/>
            <person name="Charusanti P."/>
            <person name="Shaw S."/>
            <person name="Blin K."/>
            <person name="Weber T."/>
        </authorList>
    </citation>
    <scope>NUCLEOTIDE SEQUENCE [LARGE SCALE GENOMIC DNA]</scope>
    <source>
        <strain evidence="3 4">NBC_00456</strain>
    </source>
</reference>